<dbReference type="CDD" id="cd00452">
    <property type="entry name" value="KDPG_aldolase"/>
    <property type="match status" value="1"/>
</dbReference>
<proteinExistence type="inferred from homology"/>
<dbReference type="SUPFAM" id="SSF51569">
    <property type="entry name" value="Aldolase"/>
    <property type="match status" value="1"/>
</dbReference>
<dbReference type="EMBL" id="BRYA01000575">
    <property type="protein sequence ID" value="GMI23824.1"/>
    <property type="molecule type" value="Genomic_DNA"/>
</dbReference>
<keyword evidence="6" id="KW-1133">Transmembrane helix</keyword>
<sequence>MRSQESFDSVLKWFYTHRATAVLRTPTSSACPLAMDAAVEGGFRIGEFTLTTPDALHHMSNFVMDSNYEHVKFGMGTVMTVEDAKKSMDAGAQFLISPVVVPSVISWAKSHNIVCLPGCQTPSEAYNAYKLGAPIQKVFPGVAGGHLWMKAVSAALPMLRLNPTSGVQLDNVADFLENGCTGVGLVAPLFDPELIAQEKWDEITTNAKFAIKDSIRIHLITSSLTFMGEKVMVDVEYGENEATPISPQPKNEGAMDRVVASIKADFTGYIQEFSYLSRIFPCLFTSLNSRKMSAKVNSDLHTNMQNFDVLIYGKVGCGYCARAIAGIKKEQSSGYRKGFSIKVVEVTGNDEMSAEEQAETKNMLRRRIGLFDLTFPVIIIKGVYVGGSDVILQSIEEEEFSEKLTQRRMGYDEDEPIRWNPTLEAKESKARLYEVPKIRGAEGYPDWPWWSFHFCFHSNIVRYTSVLHIILMLVCGALLKAGGSSESFAVGLIWYYSIELTCTCLWGPSPWTLMGVFCTFFFWNSRGNAAFSIPYKVVFAAYCLGLFPLLVKRRDLTDEASRADNTDSLIKALGGFVVNSALLAYFRF</sequence>
<keyword evidence="4" id="KW-0456">Lyase</keyword>
<evidence type="ECO:0000256" key="4">
    <source>
        <dbReference type="ARBA" id="ARBA00023239"/>
    </source>
</evidence>
<dbReference type="Proteomes" id="UP001165065">
    <property type="component" value="Unassembled WGS sequence"/>
</dbReference>
<organism evidence="8 9">
    <name type="scientific">Triparma columacea</name>
    <dbReference type="NCBI Taxonomy" id="722753"/>
    <lineage>
        <taxon>Eukaryota</taxon>
        <taxon>Sar</taxon>
        <taxon>Stramenopiles</taxon>
        <taxon>Ochrophyta</taxon>
        <taxon>Bolidophyceae</taxon>
        <taxon>Parmales</taxon>
        <taxon>Triparmaceae</taxon>
        <taxon>Triparma</taxon>
    </lineage>
</organism>
<dbReference type="SUPFAM" id="SSF52833">
    <property type="entry name" value="Thioredoxin-like"/>
    <property type="match status" value="1"/>
</dbReference>
<dbReference type="CDD" id="cd02066">
    <property type="entry name" value="GRX_family"/>
    <property type="match status" value="1"/>
</dbReference>
<evidence type="ECO:0000256" key="6">
    <source>
        <dbReference type="SAM" id="Phobius"/>
    </source>
</evidence>
<comment type="caution">
    <text evidence="8">The sequence shown here is derived from an EMBL/GenBank/DDBJ whole genome shotgun (WGS) entry which is preliminary data.</text>
</comment>
<keyword evidence="6" id="KW-0472">Membrane</keyword>
<dbReference type="Pfam" id="PF00462">
    <property type="entry name" value="Glutaredoxin"/>
    <property type="match status" value="1"/>
</dbReference>
<evidence type="ECO:0000256" key="1">
    <source>
        <dbReference type="ARBA" id="ARBA00004761"/>
    </source>
</evidence>
<comment type="similarity">
    <text evidence="2">Belongs to the KHG/KDPG aldolase family.</text>
</comment>
<evidence type="ECO:0000313" key="9">
    <source>
        <dbReference type="Proteomes" id="UP001165065"/>
    </source>
</evidence>
<dbReference type="Gene3D" id="3.40.30.10">
    <property type="entry name" value="Glutaredoxin"/>
    <property type="match status" value="1"/>
</dbReference>
<gene>
    <name evidence="8" type="ORF">TrCOL_g8664</name>
</gene>
<dbReference type="InterPro" id="IPR013785">
    <property type="entry name" value="Aldolase_TIM"/>
</dbReference>
<evidence type="ECO:0000256" key="3">
    <source>
        <dbReference type="ARBA" id="ARBA00011233"/>
    </source>
</evidence>
<protein>
    <recommendedName>
        <fullName evidence="7">Glutaredoxin domain-containing protein</fullName>
    </recommendedName>
</protein>
<feature type="transmembrane region" description="Helical" evidence="6">
    <location>
        <begin position="493"/>
        <end position="523"/>
    </location>
</feature>
<dbReference type="InterPro" id="IPR000887">
    <property type="entry name" value="Aldlse_KDPG_KHG"/>
</dbReference>
<dbReference type="AlphaFoldDB" id="A0A9W7FYR5"/>
<dbReference type="Pfam" id="PF01081">
    <property type="entry name" value="Aldolase"/>
    <property type="match status" value="1"/>
</dbReference>
<keyword evidence="9" id="KW-1185">Reference proteome</keyword>
<feature type="transmembrane region" description="Helical" evidence="6">
    <location>
        <begin position="529"/>
        <end position="549"/>
    </location>
</feature>
<keyword evidence="6" id="KW-0812">Transmembrane</keyword>
<dbReference type="PANTHER" id="PTHR30246:SF1">
    <property type="entry name" value="2-DEHYDRO-3-DEOXY-6-PHOSPHOGALACTONATE ALDOLASE-RELATED"/>
    <property type="match status" value="1"/>
</dbReference>
<evidence type="ECO:0000313" key="8">
    <source>
        <dbReference type="EMBL" id="GMI23824.1"/>
    </source>
</evidence>
<reference evidence="9" key="1">
    <citation type="journal article" date="2023" name="Commun. Biol.">
        <title>Genome analysis of Parmales, the sister group of diatoms, reveals the evolutionary specialization of diatoms from phago-mixotrophs to photoautotrophs.</title>
        <authorList>
            <person name="Ban H."/>
            <person name="Sato S."/>
            <person name="Yoshikawa S."/>
            <person name="Yamada K."/>
            <person name="Nakamura Y."/>
            <person name="Ichinomiya M."/>
            <person name="Sato N."/>
            <person name="Blanc-Mathieu R."/>
            <person name="Endo H."/>
            <person name="Kuwata A."/>
            <person name="Ogata H."/>
        </authorList>
    </citation>
    <scope>NUCLEOTIDE SEQUENCE [LARGE SCALE GENOMIC DNA]</scope>
</reference>
<comment type="pathway">
    <text evidence="1">Carbohydrate acid metabolism.</text>
</comment>
<feature type="transmembrane region" description="Helical" evidence="6">
    <location>
        <begin position="460"/>
        <end position="481"/>
    </location>
</feature>
<name>A0A9W7FYR5_9STRA</name>
<dbReference type="InterPro" id="IPR036249">
    <property type="entry name" value="Thioredoxin-like_sf"/>
</dbReference>
<dbReference type="PANTHER" id="PTHR30246">
    <property type="entry name" value="2-KETO-3-DEOXY-6-PHOSPHOGLUCONATE ALDOLASE"/>
    <property type="match status" value="1"/>
</dbReference>
<dbReference type="PROSITE" id="PS51354">
    <property type="entry name" value="GLUTAREDOXIN_2"/>
    <property type="match status" value="1"/>
</dbReference>
<evidence type="ECO:0000256" key="2">
    <source>
        <dbReference type="ARBA" id="ARBA00006906"/>
    </source>
</evidence>
<accession>A0A9W7FYR5</accession>
<evidence type="ECO:0000259" key="7">
    <source>
        <dbReference type="Pfam" id="PF00462"/>
    </source>
</evidence>
<feature type="domain" description="Glutaredoxin" evidence="7">
    <location>
        <begin position="309"/>
        <end position="385"/>
    </location>
</feature>
<dbReference type="OrthoDB" id="1476984at2759"/>
<dbReference type="InterPro" id="IPR002109">
    <property type="entry name" value="Glutaredoxin"/>
</dbReference>
<dbReference type="GO" id="GO:0016829">
    <property type="term" value="F:lyase activity"/>
    <property type="evidence" value="ECO:0007669"/>
    <property type="project" value="UniProtKB-KW"/>
</dbReference>
<keyword evidence="5" id="KW-0119">Carbohydrate metabolism</keyword>
<dbReference type="Gene3D" id="3.20.20.70">
    <property type="entry name" value="Aldolase class I"/>
    <property type="match status" value="1"/>
</dbReference>
<evidence type="ECO:0000256" key="5">
    <source>
        <dbReference type="ARBA" id="ARBA00023277"/>
    </source>
</evidence>
<comment type="subunit">
    <text evidence="3">Homotrimer.</text>
</comment>